<accession>A0A2H0TR26</accession>
<evidence type="ECO:0000313" key="3">
    <source>
        <dbReference type="Proteomes" id="UP000230154"/>
    </source>
</evidence>
<feature type="transmembrane region" description="Helical" evidence="1">
    <location>
        <begin position="109"/>
        <end position="131"/>
    </location>
</feature>
<feature type="transmembrane region" description="Helical" evidence="1">
    <location>
        <begin position="12"/>
        <end position="31"/>
    </location>
</feature>
<feature type="transmembrane region" description="Helical" evidence="1">
    <location>
        <begin position="65"/>
        <end position="88"/>
    </location>
</feature>
<dbReference type="AlphaFoldDB" id="A0A2H0TR26"/>
<dbReference type="Pfam" id="PF18895">
    <property type="entry name" value="T4SS_pilin"/>
    <property type="match status" value="1"/>
</dbReference>
<keyword evidence="1" id="KW-1133">Transmembrane helix</keyword>
<keyword evidence="1" id="KW-0472">Membrane</keyword>
<protein>
    <recommendedName>
        <fullName evidence="4">SbsA Ig-like domain-containing protein</fullName>
    </recommendedName>
</protein>
<sequence>MLPWIRQHKRHVHGGLLIVALFLIAAIFIFVRPSMVSAQANVGDTFGVGTVDQSGLALGSQDIRLTIAGIIRAFLGLLGIIAVVIVIYGGFVYMTSGGSEDKIAQAKKILINGAIGLFIIMSSFAITQFFISRLSEATGVGAGAGGAGAGRGPGFESFAGSGSLGSGIVQDHYPERGQQGVKRNTNILVTFSEPIDPASIIVNSNNTCVGDNGQATNLCGPESSPFYGDCFVPDGEVFNRAIHCDQLDTDAVTIVAAAQGDAPAGQPIQASALTIYEDGAARNAYTFTFKPLELLGSGEQNMQYIVDLKPIILRKDGTGAFEGSRSNHYEWTFQTDTTIDDVPPFVTNVYPGRGRNQIAPRNSIIQVSFSEPMDPTVVQGLSGPNTEFNHIIFGDRAVTGEWKLTNRYQTVEFVSDIACGQNSCGDVMYCLPTPSCADADEACAEDYEVLIRTADVINPDGRSFEAIPFSGVMDASGNALNGRSGDIVEHDAGEADGKPPVGLRDNAGNIDIKAIGDQERAEDNMWWTFGIRNTIDRTPPFISRVTPDIDQGRVPGDAPLSITFSERMWYHTLHRNVRVTEHPANLNGMDDIWFALDSGENDAGQTVVTVSHREFGPNGFDLYYFPSIASQVKDAQQNCLYPGRGPAEELSDCTRDDNGNYEHCTGVEENPVRDTSCVTQFNNIVLQPDTDTCLNILRQPEISPVSDQPVQ</sequence>
<evidence type="ECO:0008006" key="4">
    <source>
        <dbReference type="Google" id="ProtNLM"/>
    </source>
</evidence>
<dbReference type="Proteomes" id="UP000230154">
    <property type="component" value="Unassembled WGS sequence"/>
</dbReference>
<reference evidence="3" key="1">
    <citation type="submission" date="2017-09" db="EMBL/GenBank/DDBJ databases">
        <title>Depth-based differentiation of microbial function through sediment-hosted aquifers and enrichment of novel symbionts in the deep terrestrial subsurface.</title>
        <authorList>
            <person name="Probst A.J."/>
            <person name="Ladd B."/>
            <person name="Jarett J.K."/>
            <person name="Geller-Mcgrath D.E."/>
            <person name="Sieber C.M.K."/>
            <person name="Emerson J.B."/>
            <person name="Anantharaman K."/>
            <person name="Thomas B.C."/>
            <person name="Malmstrom R."/>
            <person name="Stieglmeier M."/>
            <person name="Klingl A."/>
            <person name="Woyke T."/>
            <person name="Ryan C.M."/>
            <person name="Banfield J.F."/>
        </authorList>
    </citation>
    <scope>NUCLEOTIDE SEQUENCE [LARGE SCALE GENOMIC DNA]</scope>
</reference>
<dbReference type="InterPro" id="IPR043993">
    <property type="entry name" value="T4SS_pilin"/>
</dbReference>
<name>A0A2H0TR26_9BACT</name>
<keyword evidence="1" id="KW-0812">Transmembrane</keyword>
<gene>
    <name evidence="2" type="ORF">COU35_01805</name>
</gene>
<organism evidence="2 3">
    <name type="scientific">Candidatus Magasanikbacteria bacterium CG10_big_fil_rev_8_21_14_0_10_47_10</name>
    <dbReference type="NCBI Taxonomy" id="1974652"/>
    <lineage>
        <taxon>Bacteria</taxon>
        <taxon>Candidatus Magasanikiibacteriota</taxon>
    </lineage>
</organism>
<proteinExistence type="predicted"/>
<evidence type="ECO:0000313" key="2">
    <source>
        <dbReference type="EMBL" id="PIR74594.1"/>
    </source>
</evidence>
<evidence type="ECO:0000256" key="1">
    <source>
        <dbReference type="SAM" id="Phobius"/>
    </source>
</evidence>
<dbReference type="EMBL" id="PFCB01000016">
    <property type="protein sequence ID" value="PIR74594.1"/>
    <property type="molecule type" value="Genomic_DNA"/>
</dbReference>
<comment type="caution">
    <text evidence="2">The sequence shown here is derived from an EMBL/GenBank/DDBJ whole genome shotgun (WGS) entry which is preliminary data.</text>
</comment>